<dbReference type="Gene3D" id="3.90.25.10">
    <property type="entry name" value="UDP-galactose 4-epimerase, domain 1"/>
    <property type="match status" value="1"/>
</dbReference>
<evidence type="ECO:0000313" key="3">
    <source>
        <dbReference type="EMBL" id="RID83207.1"/>
    </source>
</evidence>
<gene>
    <name evidence="3" type="ORF">D1970_16970</name>
</gene>
<evidence type="ECO:0000313" key="4">
    <source>
        <dbReference type="Proteomes" id="UP000265816"/>
    </source>
</evidence>
<dbReference type="OrthoDB" id="9811743at2"/>
<evidence type="ECO:0000259" key="2">
    <source>
        <dbReference type="Pfam" id="PF01370"/>
    </source>
</evidence>
<dbReference type="AlphaFoldDB" id="A0A398B041"/>
<dbReference type="Proteomes" id="UP000265816">
    <property type="component" value="Unassembled WGS sequence"/>
</dbReference>
<dbReference type="EMBL" id="QWVT01000029">
    <property type="protein sequence ID" value="RID83207.1"/>
    <property type="molecule type" value="Genomic_DNA"/>
</dbReference>
<evidence type="ECO:0000256" key="1">
    <source>
        <dbReference type="ARBA" id="ARBA00023027"/>
    </source>
</evidence>
<sequence>MKIIVTGGAGFIGNHLARKLIAEKHEVTVVDSLHPYYSPERKEQHLREIQKKGEFRFEKIDLLNPEVTAKLFAEVSPEAVVHLAALPGVAYSIENPLQYIDYDIKATVNVLEAAGKAQSKQVLFASSSSVYGNQSILSAFKEEDAVGRAVSPYAASKFAAESFCHVYESMYQYQVKILRFFTVYGPWGRPDMAIASFIKKLRQGETIDIFGLGSSRDYTYIDDIINGLYLTLTQLNQSAILNLGSGKPVTMEALLRELNLHFPCMKTAMRAERAGDVHHTWADITLAKKLIGYKPETDFSTGIQKTVCWAENYAEYL</sequence>
<dbReference type="PRINTS" id="PR01713">
    <property type="entry name" value="NUCEPIMERASE"/>
</dbReference>
<dbReference type="Pfam" id="PF01370">
    <property type="entry name" value="Epimerase"/>
    <property type="match status" value="1"/>
</dbReference>
<name>A0A398B041_9BACI</name>
<dbReference type="InterPro" id="IPR001509">
    <property type="entry name" value="Epimerase_deHydtase"/>
</dbReference>
<accession>A0A398B041</accession>
<dbReference type="SUPFAM" id="SSF51735">
    <property type="entry name" value="NAD(P)-binding Rossmann-fold domains"/>
    <property type="match status" value="1"/>
</dbReference>
<protein>
    <submittedName>
        <fullName evidence="3">NAD-dependent epimerase/dehydratase family protein</fullName>
    </submittedName>
</protein>
<dbReference type="InterPro" id="IPR036291">
    <property type="entry name" value="NAD(P)-bd_dom_sf"/>
</dbReference>
<dbReference type="Gene3D" id="3.40.50.720">
    <property type="entry name" value="NAD(P)-binding Rossmann-like Domain"/>
    <property type="match status" value="1"/>
</dbReference>
<feature type="domain" description="NAD-dependent epimerase/dehydratase" evidence="2">
    <location>
        <begin position="3"/>
        <end position="244"/>
    </location>
</feature>
<proteinExistence type="predicted"/>
<organism evidence="3 4">
    <name type="scientific">Mesobacillus zeae</name>
    <dbReference type="NCBI Taxonomy" id="1917180"/>
    <lineage>
        <taxon>Bacteria</taxon>
        <taxon>Bacillati</taxon>
        <taxon>Bacillota</taxon>
        <taxon>Bacilli</taxon>
        <taxon>Bacillales</taxon>
        <taxon>Bacillaceae</taxon>
        <taxon>Mesobacillus</taxon>
    </lineage>
</organism>
<comment type="caution">
    <text evidence="3">The sequence shown here is derived from an EMBL/GenBank/DDBJ whole genome shotgun (WGS) entry which is preliminary data.</text>
</comment>
<keyword evidence="1" id="KW-0520">NAD</keyword>
<keyword evidence="4" id="KW-1185">Reference proteome</keyword>
<dbReference type="RefSeq" id="WP_119114053.1">
    <property type="nucleotide sequence ID" value="NZ_CBCSEO010000003.1"/>
</dbReference>
<reference evidence="3 4" key="1">
    <citation type="submission" date="2018-08" db="EMBL/GenBank/DDBJ databases">
        <title>Bacillus jemisoniae sp. nov., Bacillus chryseoplanitiae sp. nov., Bacillus resnikiae sp. nov., and Bacillus frankliniae sp. nov., isolated from Viking spacecraft and associated surfaces.</title>
        <authorList>
            <person name="Seuylemezian A."/>
            <person name="Vaishampayan P."/>
        </authorList>
    </citation>
    <scope>NUCLEOTIDE SEQUENCE [LARGE SCALE GENOMIC DNA]</scope>
    <source>
        <strain evidence="3 4">JJ-247</strain>
    </source>
</reference>
<dbReference type="PANTHER" id="PTHR43574">
    <property type="entry name" value="EPIMERASE-RELATED"/>
    <property type="match status" value="1"/>
</dbReference>